<keyword evidence="3" id="KW-1185">Reference proteome</keyword>
<dbReference type="Proteomes" id="UP000217343">
    <property type="component" value="Chromosome"/>
</dbReference>
<dbReference type="EMBL" id="CP022203">
    <property type="protein sequence ID" value="ATB48822.1"/>
    <property type="molecule type" value="Genomic_DNA"/>
</dbReference>
<reference evidence="2 3" key="1">
    <citation type="submission" date="2017-06" db="EMBL/GenBank/DDBJ databases">
        <title>Sequencing and comparative analysis of myxobacterial genomes.</title>
        <authorList>
            <person name="Rupp O."/>
            <person name="Goesmann A."/>
            <person name="Sogaard-Andersen L."/>
        </authorList>
    </citation>
    <scope>NUCLEOTIDE SEQUENCE [LARGE SCALE GENOMIC DNA]</scope>
    <source>
        <strain evidence="2 3">DSM 14697</strain>
    </source>
</reference>
<dbReference type="RefSeq" id="WP_013941129.1">
    <property type="nucleotide sequence ID" value="NZ_CP022203.1"/>
</dbReference>
<evidence type="ECO:0000313" key="2">
    <source>
        <dbReference type="EMBL" id="ATB48822.1"/>
    </source>
</evidence>
<gene>
    <name evidence="2" type="ORF">MYMAC_004453</name>
</gene>
<proteinExistence type="predicted"/>
<organism evidence="2 3">
    <name type="scientific">Corallococcus macrosporus DSM 14697</name>
    <dbReference type="NCBI Taxonomy" id="1189310"/>
    <lineage>
        <taxon>Bacteria</taxon>
        <taxon>Pseudomonadati</taxon>
        <taxon>Myxococcota</taxon>
        <taxon>Myxococcia</taxon>
        <taxon>Myxococcales</taxon>
        <taxon>Cystobacterineae</taxon>
        <taxon>Myxococcaceae</taxon>
        <taxon>Corallococcus</taxon>
    </lineage>
</organism>
<protein>
    <submittedName>
        <fullName evidence="2">Uncharacterized protein</fullName>
    </submittedName>
</protein>
<accession>A0A250JZB4</accession>
<sequence>MSGDNVVAPPAKKLRRPVEEVRAELLADADVKEQARLLKVPLEDYVEKIIDYALNPEKPPQIQIVPDEELKAKDPNVPTIAEVEAHLQGIIDGDIVISRAHQRDGFSADDGDARFKTALASDAAQKGAPESRSGTSAAELRNSEKKPKG</sequence>
<dbReference type="OrthoDB" id="5382897at2"/>
<name>A0A250JZB4_9BACT</name>
<evidence type="ECO:0000256" key="1">
    <source>
        <dbReference type="SAM" id="MobiDB-lite"/>
    </source>
</evidence>
<evidence type="ECO:0000313" key="3">
    <source>
        <dbReference type="Proteomes" id="UP000217343"/>
    </source>
</evidence>
<dbReference type="AlphaFoldDB" id="A0A250JZB4"/>
<dbReference type="KEGG" id="mmas:MYMAC_004453"/>
<feature type="region of interest" description="Disordered" evidence="1">
    <location>
        <begin position="120"/>
        <end position="149"/>
    </location>
</feature>